<dbReference type="InterPro" id="IPR001647">
    <property type="entry name" value="HTH_TetR"/>
</dbReference>
<evidence type="ECO:0000259" key="3">
    <source>
        <dbReference type="PROSITE" id="PS50977"/>
    </source>
</evidence>
<dbReference type="InterPro" id="IPR050109">
    <property type="entry name" value="HTH-type_TetR-like_transc_reg"/>
</dbReference>
<keyword evidence="1 2" id="KW-0238">DNA-binding</keyword>
<dbReference type="PANTHER" id="PTHR30055">
    <property type="entry name" value="HTH-TYPE TRANSCRIPTIONAL REGULATOR RUTR"/>
    <property type="match status" value="1"/>
</dbReference>
<evidence type="ECO:0000256" key="2">
    <source>
        <dbReference type="PROSITE-ProRule" id="PRU00335"/>
    </source>
</evidence>
<dbReference type="RefSeq" id="WP_011210048.1">
    <property type="nucleotide sequence ID" value="NZ_CAACYE020000001.1"/>
</dbReference>
<reference evidence="4" key="1">
    <citation type="submission" date="2019-02" db="EMBL/GenBank/DDBJ databases">
        <authorList>
            <consortium name="Pathogen Informatics"/>
        </authorList>
    </citation>
    <scope>NUCLEOTIDE SEQUENCE</scope>
    <source>
        <strain evidence="4">3012STDY6733949</strain>
    </source>
</reference>
<name>A0A449GF78_NOCFR</name>
<protein>
    <submittedName>
        <fullName evidence="4">Putative DNA-binding transcriptional regulator</fullName>
    </submittedName>
</protein>
<dbReference type="Pfam" id="PF00440">
    <property type="entry name" value="TetR_N"/>
    <property type="match status" value="1"/>
</dbReference>
<dbReference type="AlphaFoldDB" id="A0A449GF78"/>
<dbReference type="PRINTS" id="PR00455">
    <property type="entry name" value="HTHTETR"/>
</dbReference>
<dbReference type="Gene3D" id="1.10.357.10">
    <property type="entry name" value="Tetracycline Repressor, domain 2"/>
    <property type="match status" value="1"/>
</dbReference>
<evidence type="ECO:0000256" key="1">
    <source>
        <dbReference type="ARBA" id="ARBA00023125"/>
    </source>
</evidence>
<feature type="domain" description="HTH tetR-type" evidence="3">
    <location>
        <begin position="8"/>
        <end position="68"/>
    </location>
</feature>
<dbReference type="PROSITE" id="PS50977">
    <property type="entry name" value="HTH_TETR_2"/>
    <property type="match status" value="1"/>
</dbReference>
<dbReference type="SUPFAM" id="SSF46689">
    <property type="entry name" value="Homeodomain-like"/>
    <property type="match status" value="1"/>
</dbReference>
<evidence type="ECO:0000313" key="4">
    <source>
        <dbReference type="EMBL" id="VFA84488.1"/>
    </source>
</evidence>
<dbReference type="GeneID" id="61134216"/>
<gene>
    <name evidence="4" type="ORF">NCTC1935_02317</name>
</gene>
<dbReference type="PANTHER" id="PTHR30055:SF231">
    <property type="entry name" value="TRANSCRIPTIONAL REGULATORY PROTEIN (PROBABLY DEOR-FAMILY)-RELATED"/>
    <property type="match status" value="1"/>
</dbReference>
<dbReference type="InterPro" id="IPR009057">
    <property type="entry name" value="Homeodomain-like_sf"/>
</dbReference>
<sequence>MARQARGERARAAIIDAAIAILTDAGYSALTTRAVQAACGLSRGSLLFQFPTREDLLAAVIDELVGRRATRAQRIIDEFAARPPADRLVAAIAAVRELFSGPDFLAEMELWSAARTNPALHTSLVPLVEKIGARLREQLTELFGPEIAAHPHYPQVAMLTVELARGLAFSAPIRRGHGDRSVLEFWQAAAATMLGRSGPAESAASGPPQHQLLI</sequence>
<accession>A0A449GF78</accession>
<proteinExistence type="predicted"/>
<organism evidence="4">
    <name type="scientific">Nocardia farcinica</name>
    <dbReference type="NCBI Taxonomy" id="37329"/>
    <lineage>
        <taxon>Bacteria</taxon>
        <taxon>Bacillati</taxon>
        <taxon>Actinomycetota</taxon>
        <taxon>Actinomycetes</taxon>
        <taxon>Mycobacteriales</taxon>
        <taxon>Nocardiaceae</taxon>
        <taxon>Nocardia</taxon>
    </lineage>
</organism>
<dbReference type="GO" id="GO:0000976">
    <property type="term" value="F:transcription cis-regulatory region binding"/>
    <property type="evidence" value="ECO:0007669"/>
    <property type="project" value="TreeGrafter"/>
</dbReference>
<feature type="DNA-binding region" description="H-T-H motif" evidence="2">
    <location>
        <begin position="31"/>
        <end position="50"/>
    </location>
</feature>
<dbReference type="GO" id="GO:0003700">
    <property type="term" value="F:DNA-binding transcription factor activity"/>
    <property type="evidence" value="ECO:0007669"/>
    <property type="project" value="TreeGrafter"/>
</dbReference>
<dbReference type="EMBL" id="CAACYE010000005">
    <property type="protein sequence ID" value="VFA84488.1"/>
    <property type="molecule type" value="Genomic_DNA"/>
</dbReference>